<evidence type="ECO:0000313" key="2">
    <source>
        <dbReference type="Proteomes" id="UP000777482"/>
    </source>
</evidence>
<dbReference type="EMBL" id="PUHQ01000033">
    <property type="protein sequence ID" value="KAG0661656.1"/>
    <property type="molecule type" value="Genomic_DNA"/>
</dbReference>
<gene>
    <name evidence="1" type="ORF">C6P46_003877</name>
</gene>
<dbReference type="Proteomes" id="UP000777482">
    <property type="component" value="Unassembled WGS sequence"/>
</dbReference>
<keyword evidence="2" id="KW-1185">Reference proteome</keyword>
<name>A0A9P6W3R7_RHOMI</name>
<protein>
    <submittedName>
        <fullName evidence="1">Uncharacterized protein</fullName>
    </submittedName>
</protein>
<accession>A0A9P6W3R7</accession>
<sequence>MALQDFETYFRHRADRTTAFIRDQPRHQWKPWFREQCKDLKRRAARAVQERQDTPFWTGSEASKMLDIVLWRPSMWVIDFLPFISLGEQQGTKIELRNVLHRLAQSINDLPGGDHVENFLQHLRDKMGLQQEWCTGDRDRCMRELRGISSALRDAQTRRTLFRRPSAECIGRRARDILKKAMESGSQLNAAFEVANGRLGLAYRTTLVLPAAVSLAIPRPSQLGEVKADYSVTPFQQTAATTAHALGLRSPVQLSRRQQAHYGMLCAGHLTE</sequence>
<evidence type="ECO:0000313" key="1">
    <source>
        <dbReference type="EMBL" id="KAG0661656.1"/>
    </source>
</evidence>
<reference evidence="1 2" key="1">
    <citation type="submission" date="2020-11" db="EMBL/GenBank/DDBJ databases">
        <title>Kefir isolates.</title>
        <authorList>
            <person name="Marcisauskas S."/>
            <person name="Kim Y."/>
            <person name="Blasche S."/>
        </authorList>
    </citation>
    <scope>NUCLEOTIDE SEQUENCE [LARGE SCALE GENOMIC DNA]</scope>
    <source>
        <strain evidence="1 2">KR</strain>
    </source>
</reference>
<comment type="caution">
    <text evidence="1">The sequence shown here is derived from an EMBL/GenBank/DDBJ whole genome shotgun (WGS) entry which is preliminary data.</text>
</comment>
<organism evidence="1 2">
    <name type="scientific">Rhodotorula mucilaginosa</name>
    <name type="common">Yeast</name>
    <name type="synonym">Rhodotorula rubra</name>
    <dbReference type="NCBI Taxonomy" id="5537"/>
    <lineage>
        <taxon>Eukaryota</taxon>
        <taxon>Fungi</taxon>
        <taxon>Dikarya</taxon>
        <taxon>Basidiomycota</taxon>
        <taxon>Pucciniomycotina</taxon>
        <taxon>Microbotryomycetes</taxon>
        <taxon>Sporidiobolales</taxon>
        <taxon>Sporidiobolaceae</taxon>
        <taxon>Rhodotorula</taxon>
    </lineage>
</organism>
<proteinExistence type="predicted"/>
<dbReference type="AlphaFoldDB" id="A0A9P6W3R7"/>